<organism evidence="6 7">
    <name type="scientific">Cordylochernes scorpioides</name>
    <dbReference type="NCBI Taxonomy" id="51811"/>
    <lineage>
        <taxon>Eukaryota</taxon>
        <taxon>Metazoa</taxon>
        <taxon>Ecdysozoa</taxon>
        <taxon>Arthropoda</taxon>
        <taxon>Chelicerata</taxon>
        <taxon>Arachnida</taxon>
        <taxon>Pseudoscorpiones</taxon>
        <taxon>Cheliferoidea</taxon>
        <taxon>Chernetidae</taxon>
        <taxon>Cordylochernes</taxon>
    </lineage>
</organism>
<evidence type="ECO:0000256" key="3">
    <source>
        <dbReference type="ARBA" id="ARBA00022989"/>
    </source>
</evidence>
<sequence>MCYVIVTARSLLWTLLTIATTLSIVAAVITPSWLVGAPRRPGLRRSGPAGTPGELYSPSLGIYNRCTKLHEIDQLFPDSCAPFITGFGMPTEEFPNFWKASLVFFSCGVALMVVTIFTSLMGCCIRSIVRKSIFTISGSVQAIAGLMFILGLFLYPAGWASRRVRLVCGDTADVFHLGSCSVGT</sequence>
<feature type="transmembrane region" description="Helical" evidence="5">
    <location>
        <begin position="97"/>
        <end position="121"/>
    </location>
</feature>
<comment type="subcellular location">
    <subcellularLocation>
        <location evidence="1">Membrane</location>
        <topology evidence="1">Multi-pass membrane protein</topology>
    </subcellularLocation>
</comment>
<feature type="transmembrane region" description="Helical" evidence="5">
    <location>
        <begin position="12"/>
        <end position="34"/>
    </location>
</feature>
<reference evidence="6 7" key="1">
    <citation type="submission" date="2022-01" db="EMBL/GenBank/DDBJ databases">
        <title>A chromosomal length assembly of Cordylochernes scorpioides.</title>
        <authorList>
            <person name="Zeh D."/>
            <person name="Zeh J."/>
        </authorList>
    </citation>
    <scope>NUCLEOTIDE SEQUENCE [LARGE SCALE GENOMIC DNA]</scope>
    <source>
        <strain evidence="6">IN4F17</strain>
        <tissue evidence="6">Whole Body</tissue>
    </source>
</reference>
<evidence type="ECO:0000256" key="5">
    <source>
        <dbReference type="SAM" id="Phobius"/>
    </source>
</evidence>
<dbReference type="PANTHER" id="PTHR12489:SF19">
    <property type="entry name" value="LHFPL TETRASPAN SUBFAMILY MEMBER 2 PROTEIN"/>
    <property type="match status" value="1"/>
</dbReference>
<evidence type="ECO:0000256" key="2">
    <source>
        <dbReference type="ARBA" id="ARBA00022692"/>
    </source>
</evidence>
<proteinExistence type="predicted"/>
<feature type="transmembrane region" description="Helical" evidence="5">
    <location>
        <begin position="133"/>
        <end position="155"/>
    </location>
</feature>
<evidence type="ECO:0000256" key="1">
    <source>
        <dbReference type="ARBA" id="ARBA00004141"/>
    </source>
</evidence>
<dbReference type="Gene3D" id="1.20.140.150">
    <property type="match status" value="1"/>
</dbReference>
<dbReference type="Pfam" id="PF10242">
    <property type="entry name" value="L_HMGIC_fpl"/>
    <property type="match status" value="1"/>
</dbReference>
<dbReference type="InterPro" id="IPR019372">
    <property type="entry name" value="LHFPL"/>
</dbReference>
<name>A0ABY6K0A4_9ARAC</name>
<evidence type="ECO:0000313" key="7">
    <source>
        <dbReference type="Proteomes" id="UP001235939"/>
    </source>
</evidence>
<accession>A0ABY6K0A4</accession>
<protein>
    <submittedName>
        <fullName evidence="6">LHFPL2</fullName>
    </submittedName>
</protein>
<keyword evidence="3 5" id="KW-1133">Transmembrane helix</keyword>
<gene>
    <name evidence="6" type="ORF">LAZ67_1008417</name>
</gene>
<keyword evidence="2 5" id="KW-0812">Transmembrane</keyword>
<evidence type="ECO:0000256" key="4">
    <source>
        <dbReference type="ARBA" id="ARBA00023136"/>
    </source>
</evidence>
<keyword evidence="7" id="KW-1185">Reference proteome</keyword>
<dbReference type="Proteomes" id="UP001235939">
    <property type="component" value="Chromosome 01"/>
</dbReference>
<dbReference type="EMBL" id="CP092863">
    <property type="protein sequence ID" value="UYV62271.1"/>
    <property type="molecule type" value="Genomic_DNA"/>
</dbReference>
<evidence type="ECO:0000313" key="6">
    <source>
        <dbReference type="EMBL" id="UYV62271.1"/>
    </source>
</evidence>
<dbReference type="PANTHER" id="PTHR12489">
    <property type="entry name" value="LIPOMA HMGIC FUSION PARTNER-LIKE PROTEIN"/>
    <property type="match status" value="1"/>
</dbReference>
<keyword evidence="4 5" id="KW-0472">Membrane</keyword>